<evidence type="ECO:0000313" key="7">
    <source>
        <dbReference type="Proteomes" id="UP000766570"/>
    </source>
</evidence>
<feature type="domain" description="FAD dependent oxidoreductase" evidence="5">
    <location>
        <begin position="6"/>
        <end position="359"/>
    </location>
</feature>
<dbReference type="InterPro" id="IPR006076">
    <property type="entry name" value="FAD-dep_OxRdtase"/>
</dbReference>
<dbReference type="SUPFAM" id="SSF51905">
    <property type="entry name" value="FAD/NAD(P)-binding domain"/>
    <property type="match status" value="1"/>
</dbReference>
<dbReference type="InterPro" id="IPR045170">
    <property type="entry name" value="MTOX"/>
</dbReference>
<dbReference type="InterPro" id="IPR036188">
    <property type="entry name" value="FAD/NAD-bd_sf"/>
</dbReference>
<dbReference type="GO" id="GO:0008115">
    <property type="term" value="F:sarcosine oxidase activity"/>
    <property type="evidence" value="ECO:0007669"/>
    <property type="project" value="UniProtKB-EC"/>
</dbReference>
<dbReference type="RefSeq" id="WP_209906126.1">
    <property type="nucleotide sequence ID" value="NZ_BAAAMI010000019.1"/>
</dbReference>
<sequence>MVARLDTLVVGGGAMGSATAWALATRGREVTLLEQFEPGHVLGASHGTTRNLNLGYADPVYVSMLAEALELWDRLGAQSGEAQVARTGIVNHGAPAEQARVLAALSAAGIRAEELSAAQATGRWSGIRFAGPALHMPDGGQLNPDLALPSFQRVAADHGARIRHGVRVVQMKVLGDDRVRLVLESAAGTETVEARSIVVTAGAWTRHLLPGSVRLPALRVTQEQPVHFAPLDADTVWPGFNHTLVPGSPGFEHAYSPVYGMSTPGEGIKAGWHGTGAPTHPDARSFASEPKQLRALQDYAREWLPGVDADSFTEISCTYTNTPDEDFILDRIGPLTIGAGFSGHGFKFTPVIGRILADLADGSGPAPVKFAAGRTIGDSVLAPAFARNPGSVL</sequence>
<accession>A0ABS4W9K1</accession>
<evidence type="ECO:0000256" key="2">
    <source>
        <dbReference type="ARBA" id="ARBA00022630"/>
    </source>
</evidence>
<proteinExistence type="predicted"/>
<evidence type="ECO:0000256" key="1">
    <source>
        <dbReference type="ARBA" id="ARBA00001974"/>
    </source>
</evidence>
<reference evidence="6 7" key="1">
    <citation type="submission" date="2021-03" db="EMBL/GenBank/DDBJ databases">
        <title>Sequencing the genomes of 1000 actinobacteria strains.</title>
        <authorList>
            <person name="Klenk H.-P."/>
        </authorList>
    </citation>
    <scope>NUCLEOTIDE SEQUENCE [LARGE SCALE GENOMIC DNA]</scope>
    <source>
        <strain evidence="6 7">DSM 15454</strain>
    </source>
</reference>
<protein>
    <submittedName>
        <fullName evidence="6">Sarcosine oxidase</fullName>
        <ecNumber evidence="6">1.5.3.1</ecNumber>
    </submittedName>
</protein>
<dbReference type="EC" id="1.5.3.1" evidence="6"/>
<evidence type="ECO:0000259" key="5">
    <source>
        <dbReference type="Pfam" id="PF01266"/>
    </source>
</evidence>
<dbReference type="PANTHER" id="PTHR10961">
    <property type="entry name" value="PEROXISOMAL SARCOSINE OXIDASE"/>
    <property type="match status" value="1"/>
</dbReference>
<dbReference type="Gene3D" id="3.50.50.60">
    <property type="entry name" value="FAD/NAD(P)-binding domain"/>
    <property type="match status" value="1"/>
</dbReference>
<organism evidence="6 7">
    <name type="scientific">Paeniglutamicibacter psychrophenolicus</name>
    <dbReference type="NCBI Taxonomy" id="257454"/>
    <lineage>
        <taxon>Bacteria</taxon>
        <taxon>Bacillati</taxon>
        <taxon>Actinomycetota</taxon>
        <taxon>Actinomycetes</taxon>
        <taxon>Micrococcales</taxon>
        <taxon>Micrococcaceae</taxon>
        <taxon>Paeniglutamicibacter</taxon>
    </lineage>
</organism>
<keyword evidence="7" id="KW-1185">Reference proteome</keyword>
<dbReference type="Proteomes" id="UP000766570">
    <property type="component" value="Unassembled WGS sequence"/>
</dbReference>
<keyword evidence="2" id="KW-0285">Flavoprotein</keyword>
<gene>
    <name evidence="6" type="ORF">JOF46_000780</name>
</gene>
<dbReference type="PANTHER" id="PTHR10961:SF46">
    <property type="entry name" value="PEROXISOMAL SARCOSINE OXIDASE"/>
    <property type="match status" value="1"/>
</dbReference>
<keyword evidence="4 6" id="KW-0560">Oxidoreductase</keyword>
<evidence type="ECO:0000256" key="3">
    <source>
        <dbReference type="ARBA" id="ARBA00022827"/>
    </source>
</evidence>
<comment type="caution">
    <text evidence="6">The sequence shown here is derived from an EMBL/GenBank/DDBJ whole genome shotgun (WGS) entry which is preliminary data.</text>
</comment>
<dbReference type="SUPFAM" id="SSF54373">
    <property type="entry name" value="FAD-linked reductases, C-terminal domain"/>
    <property type="match status" value="1"/>
</dbReference>
<name>A0ABS4W9K1_9MICC</name>
<evidence type="ECO:0000256" key="4">
    <source>
        <dbReference type="ARBA" id="ARBA00023002"/>
    </source>
</evidence>
<keyword evidence="3" id="KW-0274">FAD</keyword>
<evidence type="ECO:0000313" key="6">
    <source>
        <dbReference type="EMBL" id="MBP2372868.1"/>
    </source>
</evidence>
<dbReference type="Pfam" id="PF01266">
    <property type="entry name" value="DAO"/>
    <property type="match status" value="1"/>
</dbReference>
<dbReference type="Gene3D" id="3.30.9.10">
    <property type="entry name" value="D-Amino Acid Oxidase, subunit A, domain 2"/>
    <property type="match status" value="1"/>
</dbReference>
<dbReference type="EMBL" id="JAGIOE010000001">
    <property type="protein sequence ID" value="MBP2372868.1"/>
    <property type="molecule type" value="Genomic_DNA"/>
</dbReference>
<comment type="cofactor">
    <cofactor evidence="1">
        <name>FAD</name>
        <dbReference type="ChEBI" id="CHEBI:57692"/>
    </cofactor>
</comment>